<dbReference type="GO" id="GO:0042147">
    <property type="term" value="P:retrograde transport, endosome to Golgi"/>
    <property type="evidence" value="ECO:0007669"/>
    <property type="project" value="InterPro"/>
</dbReference>
<name>A0A6A6RM79_9PLEO</name>
<keyword evidence="5" id="KW-0333">Golgi apparatus</keyword>
<keyword evidence="4" id="KW-0967">Endosome</keyword>
<organism evidence="10 11">
    <name type="scientific">Massarina eburnea CBS 473.64</name>
    <dbReference type="NCBI Taxonomy" id="1395130"/>
    <lineage>
        <taxon>Eukaryota</taxon>
        <taxon>Fungi</taxon>
        <taxon>Dikarya</taxon>
        <taxon>Ascomycota</taxon>
        <taxon>Pezizomycotina</taxon>
        <taxon>Dothideomycetes</taxon>
        <taxon>Pleosporomycetidae</taxon>
        <taxon>Pleosporales</taxon>
        <taxon>Massarineae</taxon>
        <taxon>Massarinaceae</taxon>
        <taxon>Massarina</taxon>
    </lineage>
</organism>
<dbReference type="InterPro" id="IPR007234">
    <property type="entry name" value="Vps53_N"/>
</dbReference>
<dbReference type="InterPro" id="IPR038260">
    <property type="entry name" value="Vps53_C_sf"/>
</dbReference>
<dbReference type="InterPro" id="IPR031745">
    <property type="entry name" value="Vps53_C"/>
</dbReference>
<keyword evidence="11" id="KW-1185">Reference proteome</keyword>
<dbReference type="InterPro" id="IPR039766">
    <property type="entry name" value="Vps53"/>
</dbReference>
<evidence type="ECO:0000256" key="5">
    <source>
        <dbReference type="ARBA" id="ARBA00023034"/>
    </source>
</evidence>
<proteinExistence type="inferred from homology"/>
<dbReference type="AlphaFoldDB" id="A0A6A6RM79"/>
<feature type="coiled-coil region" evidence="7">
    <location>
        <begin position="68"/>
        <end position="109"/>
    </location>
</feature>
<comment type="similarity">
    <text evidence="3">Belongs to the VPS53 family.</text>
</comment>
<dbReference type="Gene3D" id="1.10.357.110">
    <property type="entry name" value="Vacuolar protein sorting-associated protein 53, C-terminus"/>
    <property type="match status" value="1"/>
</dbReference>
<reference evidence="10" key="1">
    <citation type="journal article" date="2020" name="Stud. Mycol.">
        <title>101 Dothideomycetes genomes: a test case for predicting lifestyles and emergence of pathogens.</title>
        <authorList>
            <person name="Haridas S."/>
            <person name="Albert R."/>
            <person name="Binder M."/>
            <person name="Bloem J."/>
            <person name="Labutti K."/>
            <person name="Salamov A."/>
            <person name="Andreopoulos B."/>
            <person name="Baker S."/>
            <person name="Barry K."/>
            <person name="Bills G."/>
            <person name="Bluhm B."/>
            <person name="Cannon C."/>
            <person name="Castanera R."/>
            <person name="Culley D."/>
            <person name="Daum C."/>
            <person name="Ezra D."/>
            <person name="Gonzalez J."/>
            <person name="Henrissat B."/>
            <person name="Kuo A."/>
            <person name="Liang C."/>
            <person name="Lipzen A."/>
            <person name="Lutzoni F."/>
            <person name="Magnuson J."/>
            <person name="Mondo S."/>
            <person name="Nolan M."/>
            <person name="Ohm R."/>
            <person name="Pangilinan J."/>
            <person name="Park H.-J."/>
            <person name="Ramirez L."/>
            <person name="Alfaro M."/>
            <person name="Sun H."/>
            <person name="Tritt A."/>
            <person name="Yoshinaga Y."/>
            <person name="Zwiers L.-H."/>
            <person name="Turgeon B."/>
            <person name="Goodwin S."/>
            <person name="Spatafora J."/>
            <person name="Crous P."/>
            <person name="Grigoriev I."/>
        </authorList>
    </citation>
    <scope>NUCLEOTIDE SEQUENCE</scope>
    <source>
        <strain evidence="10">CBS 473.64</strain>
    </source>
</reference>
<evidence type="ECO:0000259" key="9">
    <source>
        <dbReference type="Pfam" id="PF16854"/>
    </source>
</evidence>
<keyword evidence="6" id="KW-0472">Membrane</keyword>
<dbReference type="Proteomes" id="UP000799753">
    <property type="component" value="Unassembled WGS sequence"/>
</dbReference>
<dbReference type="GO" id="GO:0005829">
    <property type="term" value="C:cytosol"/>
    <property type="evidence" value="ECO:0007669"/>
    <property type="project" value="GOC"/>
</dbReference>
<sequence>MPAPSPSLDSADYDPIDHLDALFSHPSTLSAVSATTVTLRSYQDDLDEDIAAFVGYQSASDADSVQRIQDAKVELADLFKKIESVRERAMQTEQTITEMTADIKRLDNTKRNLTLSMTALKRLQMLTTAYEQLRGLSKSRQYRECAQLLQAVIQLVAHFKSYRSIDQIATLSRNVADLQRELLEQMCEDFEVVFAKDEVAQRRPMLSEACLVIEALGDHARTRVVNWYCNTQLREYRHVFRGNDEAGSLDNISRRYSWFNRMMKTYDAEHAPIFPSNWKVNEMLANSFCEGTRDDFKAILQRAMRKTDGQTLDVDMMLSCLQETLDFEQSLERRFSNESRSSIDTVEDKKHGFTQSISEAFEPYMRLWVESQDKQLAALMPKYRVQPLRNAEEEFSPQAVIPSSTELFHFYRLTLAQCARLSKESSLLELTTTFAKYLDQYGQQVLYYFLSEKSGAQGPSLEDAILILNTADYCYATCNQLEEKIKIRIDEELREKVDLQSQADAFMGIASATVRFLVRKVEVACEPSWREMRNTPWSKLETVGDQSTYVAELLRHVKEQSAEILKCLHKQQYARAFCDNLVDQLTTAYISNIVQSKPISEAGAEQLLLDSYVLKKGFTEVPVLNEEPGTAPPAAFVKRATQTMSKIDPLLKTLQVRPSPPEALVQAYLIHIADKSDTNFRKILELKGVRRSEQSTLMDLFNAFKGSPNHTDLAENSPFLTPLQLQSGTIGTGISSLGSAGSVMGTPSLGGGRFDPTGLGNAMVSAVREGVDRFGSPAPGSEVGVGGQEGKPNLNENLKNIGKFFRRDVGGFRGFGRSEEGK</sequence>
<dbReference type="OrthoDB" id="10261632at2759"/>
<evidence type="ECO:0000256" key="6">
    <source>
        <dbReference type="ARBA" id="ARBA00023136"/>
    </source>
</evidence>
<dbReference type="EMBL" id="MU006799">
    <property type="protein sequence ID" value="KAF2636336.1"/>
    <property type="molecule type" value="Genomic_DNA"/>
</dbReference>
<dbReference type="Pfam" id="PF04100">
    <property type="entry name" value="Vps53_N"/>
    <property type="match status" value="1"/>
</dbReference>
<accession>A0A6A6RM79</accession>
<feature type="domain" description="Vps53 C-terminal" evidence="9">
    <location>
        <begin position="605"/>
        <end position="689"/>
    </location>
</feature>
<dbReference type="PANTHER" id="PTHR12820">
    <property type="entry name" value="VACUOLAR SORTING PROTEIN 53"/>
    <property type="match status" value="1"/>
</dbReference>
<dbReference type="GO" id="GO:0010008">
    <property type="term" value="C:endosome membrane"/>
    <property type="evidence" value="ECO:0007669"/>
    <property type="project" value="UniProtKB-SubCell"/>
</dbReference>
<comment type="subcellular location">
    <subcellularLocation>
        <location evidence="2">Endosome membrane</location>
        <topology evidence="2">Peripheral membrane protein</topology>
    </subcellularLocation>
    <subcellularLocation>
        <location evidence="1">Golgi apparatus</location>
        <location evidence="1">trans-Golgi network membrane</location>
        <topology evidence="1">Peripheral membrane protein</topology>
    </subcellularLocation>
</comment>
<evidence type="ECO:0000313" key="10">
    <source>
        <dbReference type="EMBL" id="KAF2636336.1"/>
    </source>
</evidence>
<protein>
    <submittedName>
        <fullName evidence="10">Uncharacterized protein</fullName>
    </submittedName>
</protein>
<evidence type="ECO:0000313" key="11">
    <source>
        <dbReference type="Proteomes" id="UP000799753"/>
    </source>
</evidence>
<gene>
    <name evidence="10" type="ORF">P280DRAFT_510570</name>
</gene>
<feature type="domain" description="Vps53 N-terminal" evidence="8">
    <location>
        <begin position="12"/>
        <end position="383"/>
    </location>
</feature>
<evidence type="ECO:0000259" key="8">
    <source>
        <dbReference type="Pfam" id="PF04100"/>
    </source>
</evidence>
<dbReference type="PANTHER" id="PTHR12820:SF0">
    <property type="entry name" value="VACUOLAR PROTEIN SORTING-ASSOCIATED PROTEIN 53 HOMOLOG"/>
    <property type="match status" value="1"/>
</dbReference>
<keyword evidence="7" id="KW-0175">Coiled coil</keyword>
<evidence type="ECO:0000256" key="1">
    <source>
        <dbReference type="ARBA" id="ARBA00004150"/>
    </source>
</evidence>
<evidence type="ECO:0000256" key="2">
    <source>
        <dbReference type="ARBA" id="ARBA00004481"/>
    </source>
</evidence>
<dbReference type="Pfam" id="PF16854">
    <property type="entry name" value="VPS53_C"/>
    <property type="match status" value="1"/>
</dbReference>
<dbReference type="GO" id="GO:0000938">
    <property type="term" value="C:GARP complex"/>
    <property type="evidence" value="ECO:0007669"/>
    <property type="project" value="InterPro"/>
</dbReference>
<evidence type="ECO:0000256" key="3">
    <source>
        <dbReference type="ARBA" id="ARBA00008628"/>
    </source>
</evidence>
<evidence type="ECO:0000256" key="7">
    <source>
        <dbReference type="SAM" id="Coils"/>
    </source>
</evidence>
<evidence type="ECO:0000256" key="4">
    <source>
        <dbReference type="ARBA" id="ARBA00022753"/>
    </source>
</evidence>